<keyword evidence="3" id="KW-1185">Reference proteome</keyword>
<evidence type="ECO:0000313" key="2">
    <source>
        <dbReference type="EMBL" id="KHJ99941.1"/>
    </source>
</evidence>
<name>A0A0B1TUW8_OESDE</name>
<keyword evidence="1" id="KW-0472">Membrane</keyword>
<dbReference type="Proteomes" id="UP000053660">
    <property type="component" value="Unassembled WGS sequence"/>
</dbReference>
<dbReference type="AlphaFoldDB" id="A0A0B1TUW8"/>
<accession>A0A0B1TUW8</accession>
<feature type="non-terminal residue" evidence="2">
    <location>
        <position position="1"/>
    </location>
</feature>
<gene>
    <name evidence="2" type="ORF">OESDEN_00004</name>
</gene>
<sequence length="194" mass="21641">VSTGMCVSAEYLRRQYVLVVQFCYTQWSCIVQELATRTIWESYVFPILNAAYICFFCFFFLSVCEKEKKNVFQIAGVHLSPNLCNSLLTKDRGEHMRILTRWSDVFIREDLTNSVKDSQSVDSFVTNALDERLSMAKCVAAMGGGGSLTGGSVGSACNFGSALSCLRIASPQFSVSREHAHMILLMSCDVNCYE</sequence>
<reference evidence="2 3" key="1">
    <citation type="submission" date="2014-03" db="EMBL/GenBank/DDBJ databases">
        <title>Draft genome of the hookworm Oesophagostomum dentatum.</title>
        <authorList>
            <person name="Mitreva M."/>
        </authorList>
    </citation>
    <scope>NUCLEOTIDE SEQUENCE [LARGE SCALE GENOMIC DNA]</scope>
    <source>
        <strain evidence="2 3">OD-Hann</strain>
    </source>
</reference>
<evidence type="ECO:0000256" key="1">
    <source>
        <dbReference type="SAM" id="Phobius"/>
    </source>
</evidence>
<dbReference type="EMBL" id="KN549200">
    <property type="protein sequence ID" value="KHJ99941.1"/>
    <property type="molecule type" value="Genomic_DNA"/>
</dbReference>
<keyword evidence="1" id="KW-1133">Transmembrane helix</keyword>
<protein>
    <submittedName>
        <fullName evidence="2">Uncharacterized protein</fullName>
    </submittedName>
</protein>
<organism evidence="2 3">
    <name type="scientific">Oesophagostomum dentatum</name>
    <name type="common">Nodular worm</name>
    <dbReference type="NCBI Taxonomy" id="61180"/>
    <lineage>
        <taxon>Eukaryota</taxon>
        <taxon>Metazoa</taxon>
        <taxon>Ecdysozoa</taxon>
        <taxon>Nematoda</taxon>
        <taxon>Chromadorea</taxon>
        <taxon>Rhabditida</taxon>
        <taxon>Rhabditina</taxon>
        <taxon>Rhabditomorpha</taxon>
        <taxon>Strongyloidea</taxon>
        <taxon>Strongylidae</taxon>
        <taxon>Oesophagostomum</taxon>
    </lineage>
</organism>
<dbReference type="OrthoDB" id="419768at2759"/>
<proteinExistence type="predicted"/>
<keyword evidence="1" id="KW-0812">Transmembrane</keyword>
<feature type="transmembrane region" description="Helical" evidence="1">
    <location>
        <begin position="43"/>
        <end position="64"/>
    </location>
</feature>
<evidence type="ECO:0000313" key="3">
    <source>
        <dbReference type="Proteomes" id="UP000053660"/>
    </source>
</evidence>